<keyword evidence="3" id="KW-0238">DNA-binding</keyword>
<dbReference type="PROSITE" id="PS50931">
    <property type="entry name" value="HTH_LYSR"/>
    <property type="match status" value="1"/>
</dbReference>
<organism evidence="6 7">
    <name type="scientific">Aliivibrio salmonicida (strain LFI1238)</name>
    <name type="common">Vibrio salmonicida (strain LFI1238)</name>
    <dbReference type="NCBI Taxonomy" id="316275"/>
    <lineage>
        <taxon>Bacteria</taxon>
        <taxon>Pseudomonadati</taxon>
        <taxon>Pseudomonadota</taxon>
        <taxon>Gammaproteobacteria</taxon>
        <taxon>Vibrionales</taxon>
        <taxon>Vibrionaceae</taxon>
        <taxon>Aliivibrio</taxon>
    </lineage>
</organism>
<protein>
    <submittedName>
        <fullName evidence="6">HTH-type transcriptional regulator, LysR family</fullName>
    </submittedName>
</protein>
<gene>
    <name evidence="6" type="ordered locus">VSAL_II0178</name>
</gene>
<dbReference type="InterPro" id="IPR000847">
    <property type="entry name" value="LysR_HTH_N"/>
</dbReference>
<keyword evidence="4" id="KW-0804">Transcription</keyword>
<dbReference type="Gene3D" id="1.10.10.10">
    <property type="entry name" value="Winged helix-like DNA-binding domain superfamily/Winged helix DNA-binding domain"/>
    <property type="match status" value="1"/>
</dbReference>
<evidence type="ECO:0000256" key="3">
    <source>
        <dbReference type="ARBA" id="ARBA00023125"/>
    </source>
</evidence>
<dbReference type="SUPFAM" id="SSF53850">
    <property type="entry name" value="Periplasmic binding protein-like II"/>
    <property type="match status" value="1"/>
</dbReference>
<evidence type="ECO:0000256" key="4">
    <source>
        <dbReference type="ARBA" id="ARBA00023163"/>
    </source>
</evidence>
<dbReference type="FunFam" id="1.10.10.10:FF:000001">
    <property type="entry name" value="LysR family transcriptional regulator"/>
    <property type="match status" value="1"/>
</dbReference>
<dbReference type="KEGG" id="vsa:VSAL_II0178"/>
<feature type="domain" description="HTH lysR-type" evidence="5">
    <location>
        <begin position="4"/>
        <end position="61"/>
    </location>
</feature>
<dbReference type="InterPro" id="IPR036388">
    <property type="entry name" value="WH-like_DNA-bd_sf"/>
</dbReference>
<dbReference type="InterPro" id="IPR050176">
    <property type="entry name" value="LTTR"/>
</dbReference>
<dbReference type="PRINTS" id="PR00039">
    <property type="entry name" value="HTHLYSR"/>
</dbReference>
<dbReference type="EMBL" id="FM178380">
    <property type="protein sequence ID" value="CAQ80932.1"/>
    <property type="molecule type" value="Genomic_DNA"/>
</dbReference>
<dbReference type="GO" id="GO:0003700">
    <property type="term" value="F:DNA-binding transcription factor activity"/>
    <property type="evidence" value="ECO:0007669"/>
    <property type="project" value="InterPro"/>
</dbReference>
<dbReference type="GO" id="GO:0003677">
    <property type="term" value="F:DNA binding"/>
    <property type="evidence" value="ECO:0007669"/>
    <property type="project" value="UniProtKB-KW"/>
</dbReference>
<dbReference type="HOGENOM" id="CLU_039613_8_1_6"/>
<dbReference type="Proteomes" id="UP000001730">
    <property type="component" value="Chromosome 2"/>
</dbReference>
<evidence type="ECO:0000313" key="7">
    <source>
        <dbReference type="Proteomes" id="UP000001730"/>
    </source>
</evidence>
<dbReference type="Gene3D" id="3.40.190.290">
    <property type="match status" value="1"/>
</dbReference>
<accession>B6EQG0</accession>
<name>B6EQG0_ALISL</name>
<dbReference type="Pfam" id="PF00126">
    <property type="entry name" value="HTH_1"/>
    <property type="match status" value="1"/>
</dbReference>
<comment type="similarity">
    <text evidence="1">Belongs to the LysR transcriptional regulatory family.</text>
</comment>
<dbReference type="PANTHER" id="PTHR30579:SF8">
    <property type="entry name" value="HTH-TYPE TRANSCRIPTIONAL REGULATOR HDFR"/>
    <property type="match status" value="1"/>
</dbReference>
<sequence length="290" mass="32787">MNSLDTDLLKTFLEVTKTRHFGRAAEHLFLTQSAVSFRVRQLESQLGNPLFTRQRHNVQLTAAGERLLPYAEAILQTWGRAKQDVALTEDYNSQIAIGASPLFWEFDGISDWINGIYASIPGLALRLESIRRQDLSKSLLDKNVDLFITSEPPKIDGLGVLKIRDYQLQLVSHDPDCQLKSSQTLPLVYLDWGAKFAIQHSKIPELQRTPILHTHSSRMALDYLIANSGVGYLPAPVVNQSIEDGDLYVVDNAPIMEQHLYLVWKEKSEKSELIERILNIKPNNVAESVQ</sequence>
<evidence type="ECO:0000256" key="2">
    <source>
        <dbReference type="ARBA" id="ARBA00023015"/>
    </source>
</evidence>
<dbReference type="InterPro" id="IPR036390">
    <property type="entry name" value="WH_DNA-bd_sf"/>
</dbReference>
<evidence type="ECO:0000313" key="6">
    <source>
        <dbReference type="EMBL" id="CAQ80932.1"/>
    </source>
</evidence>
<dbReference type="NCBIfam" id="NF002946">
    <property type="entry name" value="PRK03601.1"/>
    <property type="match status" value="1"/>
</dbReference>
<evidence type="ECO:0000259" key="5">
    <source>
        <dbReference type="PROSITE" id="PS50931"/>
    </source>
</evidence>
<keyword evidence="2" id="KW-0805">Transcription regulation</keyword>
<keyword evidence="7" id="KW-1185">Reference proteome</keyword>
<proteinExistence type="inferred from homology"/>
<dbReference type="SUPFAM" id="SSF46785">
    <property type="entry name" value="Winged helix' DNA-binding domain"/>
    <property type="match status" value="1"/>
</dbReference>
<dbReference type="InterPro" id="IPR005119">
    <property type="entry name" value="LysR_subst-bd"/>
</dbReference>
<dbReference type="eggNOG" id="COG0583">
    <property type="taxonomic scope" value="Bacteria"/>
</dbReference>
<dbReference type="AlphaFoldDB" id="B6EQG0"/>
<dbReference type="Pfam" id="PF03466">
    <property type="entry name" value="LysR_substrate"/>
    <property type="match status" value="1"/>
</dbReference>
<reference evidence="6 7" key="1">
    <citation type="journal article" date="2008" name="BMC Genomics">
        <title>The genome sequence of the fish pathogen Aliivibrio salmonicida strain LFI1238 shows extensive evidence of gene decay.</title>
        <authorList>
            <person name="Hjerde E."/>
            <person name="Lorentzen M.S."/>
            <person name="Holden M.T."/>
            <person name="Seeger K."/>
            <person name="Paulsen S."/>
            <person name="Bason N."/>
            <person name="Churcher C."/>
            <person name="Harris D."/>
            <person name="Norbertczak H."/>
            <person name="Quail M.A."/>
            <person name="Sanders S."/>
            <person name="Thurston S."/>
            <person name="Parkhill J."/>
            <person name="Willassen N.P."/>
            <person name="Thomson N.R."/>
        </authorList>
    </citation>
    <scope>NUCLEOTIDE SEQUENCE [LARGE SCALE GENOMIC DNA]</scope>
    <source>
        <strain evidence="6 7">LFI1238</strain>
    </source>
</reference>
<dbReference type="PANTHER" id="PTHR30579">
    <property type="entry name" value="TRANSCRIPTIONAL REGULATOR"/>
    <property type="match status" value="1"/>
</dbReference>
<evidence type="ECO:0000256" key="1">
    <source>
        <dbReference type="ARBA" id="ARBA00009437"/>
    </source>
</evidence>